<evidence type="ECO:0000313" key="3">
    <source>
        <dbReference type="Proteomes" id="UP000004508"/>
    </source>
</evidence>
<evidence type="ECO:0000259" key="1">
    <source>
        <dbReference type="Pfam" id="PF13276"/>
    </source>
</evidence>
<gene>
    <name evidence="2" type="ORF">Krac_7742</name>
</gene>
<dbReference type="Pfam" id="PF13276">
    <property type="entry name" value="HTH_21"/>
    <property type="match status" value="1"/>
</dbReference>
<dbReference type="EMBL" id="ADVG01000002">
    <property type="protein sequence ID" value="EFH86443.1"/>
    <property type="molecule type" value="Genomic_DNA"/>
</dbReference>
<dbReference type="OrthoDB" id="1495855at2"/>
<dbReference type="InterPro" id="IPR025948">
    <property type="entry name" value="HTH-like_dom"/>
</dbReference>
<dbReference type="AlphaFoldDB" id="D6TKZ3"/>
<accession>D6TKZ3</accession>
<proteinExistence type="predicted"/>
<sequence>MKTVADVLEVSRSNLIDRVEGRKKKRGRYRKQDDAQLVQEVQKIVDVRPTYGYRRITRLLNKERQAHSRELRACRRDYN</sequence>
<comment type="caution">
    <text evidence="2">The sequence shown here is derived from an EMBL/GenBank/DDBJ whole genome shotgun (WGS) entry which is preliminary data.</text>
</comment>
<organism evidence="2 3">
    <name type="scientific">Ktedonobacter racemifer DSM 44963</name>
    <dbReference type="NCBI Taxonomy" id="485913"/>
    <lineage>
        <taxon>Bacteria</taxon>
        <taxon>Bacillati</taxon>
        <taxon>Chloroflexota</taxon>
        <taxon>Ktedonobacteria</taxon>
        <taxon>Ktedonobacterales</taxon>
        <taxon>Ktedonobacteraceae</taxon>
        <taxon>Ktedonobacter</taxon>
    </lineage>
</organism>
<dbReference type="InParanoid" id="D6TKZ3"/>
<dbReference type="Proteomes" id="UP000004508">
    <property type="component" value="Unassembled WGS sequence"/>
</dbReference>
<protein>
    <recommendedName>
        <fullName evidence="1">HTH-like domain-containing protein</fullName>
    </recommendedName>
</protein>
<dbReference type="eggNOG" id="COG2801">
    <property type="taxonomic scope" value="Bacteria"/>
</dbReference>
<name>D6TKZ3_KTERA</name>
<evidence type="ECO:0000313" key="2">
    <source>
        <dbReference type="EMBL" id="EFH86443.1"/>
    </source>
</evidence>
<dbReference type="RefSeq" id="WP_007910755.1">
    <property type="nucleotide sequence ID" value="NZ_ADVG01000002.1"/>
</dbReference>
<reference evidence="2 3" key="1">
    <citation type="journal article" date="2011" name="Stand. Genomic Sci.">
        <title>Non-contiguous finished genome sequence and contextual data of the filamentous soil bacterium Ktedonobacter racemifer type strain (SOSP1-21).</title>
        <authorList>
            <person name="Chang Y.J."/>
            <person name="Land M."/>
            <person name="Hauser L."/>
            <person name="Chertkov O."/>
            <person name="Del Rio T.G."/>
            <person name="Nolan M."/>
            <person name="Copeland A."/>
            <person name="Tice H."/>
            <person name="Cheng J.F."/>
            <person name="Lucas S."/>
            <person name="Han C."/>
            <person name="Goodwin L."/>
            <person name="Pitluck S."/>
            <person name="Ivanova N."/>
            <person name="Ovchinikova G."/>
            <person name="Pati A."/>
            <person name="Chen A."/>
            <person name="Palaniappan K."/>
            <person name="Mavromatis K."/>
            <person name="Liolios K."/>
            <person name="Brettin T."/>
            <person name="Fiebig A."/>
            <person name="Rohde M."/>
            <person name="Abt B."/>
            <person name="Goker M."/>
            <person name="Detter J.C."/>
            <person name="Woyke T."/>
            <person name="Bristow J."/>
            <person name="Eisen J.A."/>
            <person name="Markowitz V."/>
            <person name="Hugenholtz P."/>
            <person name="Kyrpides N.C."/>
            <person name="Klenk H.P."/>
            <person name="Lapidus A."/>
        </authorList>
    </citation>
    <scope>NUCLEOTIDE SEQUENCE [LARGE SCALE GENOMIC DNA]</scope>
    <source>
        <strain evidence="3">DSM 44963</strain>
    </source>
</reference>
<feature type="domain" description="HTH-like" evidence="1">
    <location>
        <begin position="32"/>
        <end position="66"/>
    </location>
</feature>
<keyword evidence="3" id="KW-1185">Reference proteome</keyword>